<dbReference type="EMBL" id="JWZX01003028">
    <property type="protein sequence ID" value="KOO25010.1"/>
    <property type="molecule type" value="Genomic_DNA"/>
</dbReference>
<protein>
    <submittedName>
        <fullName evidence="1">Uncharacterized protein</fullName>
    </submittedName>
</protein>
<accession>A0A0M0JF06</accession>
<dbReference type="AlphaFoldDB" id="A0A0M0JF06"/>
<proteinExistence type="predicted"/>
<name>A0A0M0JF06_9EUKA</name>
<evidence type="ECO:0000313" key="1">
    <source>
        <dbReference type="EMBL" id="KOO25010.1"/>
    </source>
</evidence>
<comment type="caution">
    <text evidence="1">The sequence shown here is derived from an EMBL/GenBank/DDBJ whole genome shotgun (WGS) entry which is preliminary data.</text>
</comment>
<keyword evidence="2" id="KW-1185">Reference proteome</keyword>
<sequence length="178" mass="19170">MFPAHSPLLLPPGLVHEADYVAPPGRYSIDLNLSSLGAVLGAGHSPLVPTRRGPSDALAPVRMSWREMEPWLGSMLGAAKPPTVPQGPGFYEPSRLVLYLCHKNASRHESIAITQTETQPEAVQPWEVEARRDLIRAGREASFCVVPEGKIGGYGHRAIVGLLLGCVPLITKARADDP</sequence>
<gene>
    <name evidence="1" type="ORF">Ctob_003998</name>
</gene>
<evidence type="ECO:0000313" key="2">
    <source>
        <dbReference type="Proteomes" id="UP000037460"/>
    </source>
</evidence>
<dbReference type="Proteomes" id="UP000037460">
    <property type="component" value="Unassembled WGS sequence"/>
</dbReference>
<organism evidence="1 2">
    <name type="scientific">Chrysochromulina tobinii</name>
    <dbReference type="NCBI Taxonomy" id="1460289"/>
    <lineage>
        <taxon>Eukaryota</taxon>
        <taxon>Haptista</taxon>
        <taxon>Haptophyta</taxon>
        <taxon>Prymnesiophyceae</taxon>
        <taxon>Prymnesiales</taxon>
        <taxon>Chrysochromulinaceae</taxon>
        <taxon>Chrysochromulina</taxon>
    </lineage>
</organism>
<reference evidence="2" key="1">
    <citation type="journal article" date="2015" name="PLoS Genet.">
        <title>Genome Sequence and Transcriptome Analyses of Chrysochromulina tobin: Metabolic Tools for Enhanced Algal Fitness in the Prominent Order Prymnesiales (Haptophyceae).</title>
        <authorList>
            <person name="Hovde B.T."/>
            <person name="Deodato C.R."/>
            <person name="Hunsperger H.M."/>
            <person name="Ryken S.A."/>
            <person name="Yost W."/>
            <person name="Jha R.K."/>
            <person name="Patterson J."/>
            <person name="Monnat R.J. Jr."/>
            <person name="Barlow S.B."/>
            <person name="Starkenburg S.R."/>
            <person name="Cattolico R.A."/>
        </authorList>
    </citation>
    <scope>NUCLEOTIDE SEQUENCE</scope>
    <source>
        <strain evidence="2">CCMP291</strain>
    </source>
</reference>